<feature type="repeat" description="ANK" evidence="1">
    <location>
        <begin position="245"/>
        <end position="277"/>
    </location>
</feature>
<dbReference type="Proteomes" id="UP000001745">
    <property type="component" value="Unassembled WGS sequence"/>
</dbReference>
<dbReference type="PANTHER" id="PTHR22677">
    <property type="entry name" value="ANKYRIN REPEAT DOMAIN-CONTAINING PROTEIN 60"/>
    <property type="match status" value="1"/>
</dbReference>
<dbReference type="Gene3D" id="1.25.40.20">
    <property type="entry name" value="Ankyrin repeat-containing domain"/>
    <property type="match status" value="1"/>
</dbReference>
<evidence type="ECO:0000313" key="2">
    <source>
        <dbReference type="EMBL" id="EED18088.1"/>
    </source>
</evidence>
<evidence type="ECO:0000313" key="3">
    <source>
        <dbReference type="Proteomes" id="UP000001745"/>
    </source>
</evidence>
<dbReference type="VEuPathDB" id="FungiDB:TSTA_118550"/>
<gene>
    <name evidence="2" type="ORF">TSTA_118550</name>
</gene>
<name>B8M9T6_TALSN</name>
<dbReference type="HOGENOM" id="CLU_947242_0_0_1"/>
<dbReference type="SUPFAM" id="SSF48403">
    <property type="entry name" value="Ankyrin repeat"/>
    <property type="match status" value="1"/>
</dbReference>
<dbReference type="InterPro" id="IPR036770">
    <property type="entry name" value="Ankyrin_rpt-contain_sf"/>
</dbReference>
<feature type="repeat" description="ANK" evidence="1">
    <location>
        <begin position="212"/>
        <end position="244"/>
    </location>
</feature>
<dbReference type="Pfam" id="PF12796">
    <property type="entry name" value="Ank_2"/>
    <property type="match status" value="2"/>
</dbReference>
<dbReference type="PROSITE" id="PS50088">
    <property type="entry name" value="ANK_REPEAT"/>
    <property type="match status" value="3"/>
</dbReference>
<dbReference type="InParanoid" id="B8M9T6"/>
<dbReference type="PROSITE" id="PS50297">
    <property type="entry name" value="ANK_REP_REGION"/>
    <property type="match status" value="3"/>
</dbReference>
<dbReference type="PhylomeDB" id="B8M9T6"/>
<dbReference type="OMA" id="ESSSTHW"/>
<dbReference type="eggNOG" id="KOG0502">
    <property type="taxonomic scope" value="Eukaryota"/>
</dbReference>
<dbReference type="OrthoDB" id="4772757at2759"/>
<organism evidence="2 3">
    <name type="scientific">Talaromyces stipitatus (strain ATCC 10500 / CBS 375.48 / QM 6759 / NRRL 1006)</name>
    <name type="common">Penicillium stipitatum</name>
    <dbReference type="NCBI Taxonomy" id="441959"/>
    <lineage>
        <taxon>Eukaryota</taxon>
        <taxon>Fungi</taxon>
        <taxon>Dikarya</taxon>
        <taxon>Ascomycota</taxon>
        <taxon>Pezizomycotina</taxon>
        <taxon>Eurotiomycetes</taxon>
        <taxon>Eurotiomycetidae</taxon>
        <taxon>Eurotiales</taxon>
        <taxon>Trichocomaceae</taxon>
        <taxon>Talaromyces</taxon>
        <taxon>Talaromyces sect. Talaromyces</taxon>
    </lineage>
</organism>
<dbReference type="SMART" id="SM00248">
    <property type="entry name" value="ANK"/>
    <property type="match status" value="3"/>
</dbReference>
<dbReference type="PANTHER" id="PTHR22677:SF4">
    <property type="entry name" value="USHER SYNDROME TYPE-1G PROTEIN-LIKE PROTEIN"/>
    <property type="match status" value="1"/>
</dbReference>
<keyword evidence="3" id="KW-1185">Reference proteome</keyword>
<protein>
    <submittedName>
        <fullName evidence="2">Ankyrin repeat domain protein, putative</fullName>
    </submittedName>
</protein>
<dbReference type="RefSeq" id="XP_002482080.1">
    <property type="nucleotide sequence ID" value="XM_002482035.1"/>
</dbReference>
<dbReference type="InterPro" id="IPR039323">
    <property type="entry name" value="ANKRD_45/46/60"/>
</dbReference>
<dbReference type="EMBL" id="EQ962655">
    <property type="protein sequence ID" value="EED18088.1"/>
    <property type="molecule type" value="Genomic_DNA"/>
</dbReference>
<proteinExistence type="predicted"/>
<dbReference type="PRINTS" id="PR01415">
    <property type="entry name" value="ANKYRIN"/>
</dbReference>
<sequence length="294" mass="32565">MALGIATSPDAETATEAGLSPNGLDEKIRQLCGLFVFIKESKIYLIHQTARESSSTHWQRKTEIQMTKICVKYLLMNDVVSNEGVLIRSLLDYSAENWANHFRDVLSPEDEIVDWVWKLYDVRTERFHLWVPKFWVAAMPYHRDPKMKALHLAAFNGHPNILCRVDVNETGAIDWVDGLGITSLQWASERGHPEIVKLLLEKGADFNAQGGQYGNALQAAAQGGHLEIVQLLLEKGADVNAQGGYYGNALQAAAQRGHSKIVQLLVEKGAVVNALQVVTPNRSQETAQAQGGRV</sequence>
<dbReference type="STRING" id="441959.B8M9T6"/>
<dbReference type="GeneID" id="8099779"/>
<keyword evidence="1" id="KW-0040">ANK repeat</keyword>
<feature type="repeat" description="ANK" evidence="1">
    <location>
        <begin position="179"/>
        <end position="211"/>
    </location>
</feature>
<evidence type="ECO:0000256" key="1">
    <source>
        <dbReference type="PROSITE-ProRule" id="PRU00023"/>
    </source>
</evidence>
<reference evidence="3" key="1">
    <citation type="journal article" date="2015" name="Genome Announc.">
        <title>Genome sequence of the AIDS-associated pathogen Penicillium marneffei (ATCC18224) and its near taxonomic relative Talaromyces stipitatus (ATCC10500).</title>
        <authorList>
            <person name="Nierman W.C."/>
            <person name="Fedorova-Abrams N.D."/>
            <person name="Andrianopoulos A."/>
        </authorList>
    </citation>
    <scope>NUCLEOTIDE SEQUENCE [LARGE SCALE GENOMIC DNA]</scope>
    <source>
        <strain evidence="3">ATCC 10500 / CBS 375.48 / QM 6759 / NRRL 1006</strain>
    </source>
</reference>
<accession>B8M9T6</accession>
<dbReference type="AlphaFoldDB" id="B8M9T6"/>
<dbReference type="InterPro" id="IPR002110">
    <property type="entry name" value="Ankyrin_rpt"/>
</dbReference>